<gene>
    <name evidence="2" type="ORF">NKR19_g2204</name>
</gene>
<accession>A0AA38S5V5</accession>
<evidence type="ECO:0000313" key="3">
    <source>
        <dbReference type="Proteomes" id="UP001174691"/>
    </source>
</evidence>
<evidence type="ECO:0000313" key="2">
    <source>
        <dbReference type="EMBL" id="KAJ9161448.1"/>
    </source>
</evidence>
<dbReference type="EMBL" id="JANBVN010000022">
    <property type="protein sequence ID" value="KAJ9161448.1"/>
    <property type="molecule type" value="Genomic_DNA"/>
</dbReference>
<proteinExistence type="predicted"/>
<keyword evidence="3" id="KW-1185">Reference proteome</keyword>
<evidence type="ECO:0000256" key="1">
    <source>
        <dbReference type="SAM" id="MobiDB-lite"/>
    </source>
</evidence>
<feature type="region of interest" description="Disordered" evidence="1">
    <location>
        <begin position="49"/>
        <end position="72"/>
    </location>
</feature>
<comment type="caution">
    <text evidence="2">The sequence shown here is derived from an EMBL/GenBank/DDBJ whole genome shotgun (WGS) entry which is preliminary data.</text>
</comment>
<dbReference type="Proteomes" id="UP001174691">
    <property type="component" value="Unassembled WGS sequence"/>
</dbReference>
<reference evidence="2" key="1">
    <citation type="submission" date="2022-07" db="EMBL/GenBank/DDBJ databases">
        <title>Fungi with potential for degradation of polypropylene.</title>
        <authorList>
            <person name="Gostincar C."/>
        </authorList>
    </citation>
    <scope>NUCLEOTIDE SEQUENCE</scope>
    <source>
        <strain evidence="2">EXF-13287</strain>
    </source>
</reference>
<protein>
    <submittedName>
        <fullName evidence="2">Uncharacterized protein</fullName>
    </submittedName>
</protein>
<sequence length="229" mass="25504">MASRHHHALHSTETIRHLGLTHAYATIALICWEKYFRARANQRLMNNGQHSNENIVRPETSNTVGPGPSNTVGPEPSNTEFIDHIVEYLTSQLPEDACLFGMTNEERHSLLESRGLGSLLRSVALDHYRLTGVYRARVVDRVRRLYAEVEAEMTSSPGGQPATEAPRDTNPSCGCSCGKPPFPSCHNINTWALYMADHPVPLPLDRGKFVKESANLINAIPDLVRKRIS</sequence>
<dbReference type="AlphaFoldDB" id="A0AA38S5V5"/>
<name>A0AA38S5V5_9PEZI</name>
<organism evidence="2 3">
    <name type="scientific">Coniochaeta hoffmannii</name>
    <dbReference type="NCBI Taxonomy" id="91930"/>
    <lineage>
        <taxon>Eukaryota</taxon>
        <taxon>Fungi</taxon>
        <taxon>Dikarya</taxon>
        <taxon>Ascomycota</taxon>
        <taxon>Pezizomycotina</taxon>
        <taxon>Sordariomycetes</taxon>
        <taxon>Sordariomycetidae</taxon>
        <taxon>Coniochaetales</taxon>
        <taxon>Coniochaetaceae</taxon>
        <taxon>Coniochaeta</taxon>
    </lineage>
</organism>
<feature type="region of interest" description="Disordered" evidence="1">
    <location>
        <begin position="153"/>
        <end position="173"/>
    </location>
</feature>